<evidence type="ECO:0000313" key="1">
    <source>
        <dbReference type="EMBL" id="MET3527148.1"/>
    </source>
</evidence>
<dbReference type="InterPro" id="IPR046237">
    <property type="entry name" value="DUF6270"/>
</dbReference>
<dbReference type="Proteomes" id="UP001549110">
    <property type="component" value="Unassembled WGS sequence"/>
</dbReference>
<evidence type="ECO:0000313" key="2">
    <source>
        <dbReference type="Proteomes" id="UP001549110"/>
    </source>
</evidence>
<dbReference type="RefSeq" id="WP_354297656.1">
    <property type="nucleotide sequence ID" value="NZ_JBEPLU010000001.1"/>
</dbReference>
<organism evidence="1 2">
    <name type="scientific">Phenylobacterium koreense</name>
    <dbReference type="NCBI Taxonomy" id="266125"/>
    <lineage>
        <taxon>Bacteria</taxon>
        <taxon>Pseudomonadati</taxon>
        <taxon>Pseudomonadota</taxon>
        <taxon>Alphaproteobacteria</taxon>
        <taxon>Caulobacterales</taxon>
        <taxon>Caulobacteraceae</taxon>
        <taxon>Phenylobacterium</taxon>
    </lineage>
</organism>
<name>A0ABV2EJB9_9CAUL</name>
<reference evidence="1 2" key="1">
    <citation type="submission" date="2024-06" db="EMBL/GenBank/DDBJ databases">
        <title>Genomic Encyclopedia of Type Strains, Phase IV (KMG-IV): sequencing the most valuable type-strain genomes for metagenomic binning, comparative biology and taxonomic classification.</title>
        <authorList>
            <person name="Goeker M."/>
        </authorList>
    </citation>
    <scope>NUCLEOTIDE SEQUENCE [LARGE SCALE GENOMIC DNA]</scope>
    <source>
        <strain evidence="1 2">DSM 17809</strain>
    </source>
</reference>
<dbReference type="EMBL" id="JBEPLU010000001">
    <property type="protein sequence ID" value="MET3527148.1"/>
    <property type="molecule type" value="Genomic_DNA"/>
</dbReference>
<protein>
    <recommendedName>
        <fullName evidence="3">Sulfotransferase family protein</fullName>
    </recommendedName>
</protein>
<proteinExistence type="predicted"/>
<evidence type="ECO:0008006" key="3">
    <source>
        <dbReference type="Google" id="ProtNLM"/>
    </source>
</evidence>
<gene>
    <name evidence="1" type="ORF">ABID41_002243</name>
</gene>
<keyword evidence="2" id="KW-1185">Reference proteome</keyword>
<dbReference type="Pfam" id="PF19786">
    <property type="entry name" value="DUF6270"/>
    <property type="match status" value="1"/>
</dbReference>
<accession>A0ABV2EJB9</accession>
<sequence>MFRIAVVGSCITRDLWPIVGETPPEDLLYISRTSLPSLMASPLPGLDLSRERPEALGPFSHRAMVEDLRKTALSRLLAHRPTHVVFDFIDERVDLLAVGGTLVTHSWELEASGQMSDPAFGEAHTVARNSPGCELLWRRALAEFAALIAATPLAGARLILHEAQWATQFVDETDALHDFPAEVELFGDRRGSVAAHNALLRRYEGAFRQAFPAARTVNAAPALRIADKRHRWGLSPFHYVPDYYREVLSQLHALGV</sequence>
<comment type="caution">
    <text evidence="1">The sequence shown here is derived from an EMBL/GenBank/DDBJ whole genome shotgun (WGS) entry which is preliminary data.</text>
</comment>